<proteinExistence type="predicted"/>
<dbReference type="EMBL" id="NJHN03000062">
    <property type="protein sequence ID" value="KAH9418561.1"/>
    <property type="molecule type" value="Genomic_DNA"/>
</dbReference>
<evidence type="ECO:0000313" key="3">
    <source>
        <dbReference type="Proteomes" id="UP000887458"/>
    </source>
</evidence>
<sequence length="90" mass="9850">MFVNGGGNVDDDNVDADAVVDDDDDGDDDHVNIDGIGGKNGVVERVADIVLAAVIDVVVDGLFEKLWLLFGPVCNNYQSIIQWLFWGLRW</sequence>
<evidence type="ECO:0000256" key="1">
    <source>
        <dbReference type="SAM" id="MobiDB-lite"/>
    </source>
</evidence>
<name>A0ABQ8J7L5_DERPT</name>
<keyword evidence="3" id="KW-1185">Reference proteome</keyword>
<comment type="caution">
    <text evidence="2">The sequence shown here is derived from an EMBL/GenBank/DDBJ whole genome shotgun (WGS) entry which is preliminary data.</text>
</comment>
<protein>
    <submittedName>
        <fullName evidence="2">Uncharacterized protein</fullName>
    </submittedName>
</protein>
<evidence type="ECO:0000313" key="2">
    <source>
        <dbReference type="EMBL" id="KAH9418561.1"/>
    </source>
</evidence>
<feature type="compositionally biased region" description="Acidic residues" evidence="1">
    <location>
        <begin position="9"/>
        <end position="28"/>
    </location>
</feature>
<reference evidence="2 3" key="1">
    <citation type="journal article" date="2018" name="J. Allergy Clin. Immunol.">
        <title>High-quality assembly of Dermatophagoides pteronyssinus genome and transcriptome reveals a wide range of novel allergens.</title>
        <authorList>
            <person name="Liu X.Y."/>
            <person name="Yang K.Y."/>
            <person name="Wang M.Q."/>
            <person name="Kwok J.S."/>
            <person name="Zeng X."/>
            <person name="Yang Z."/>
            <person name="Xiao X.J."/>
            <person name="Lau C.P."/>
            <person name="Li Y."/>
            <person name="Huang Z.M."/>
            <person name="Ba J.G."/>
            <person name="Yim A.K."/>
            <person name="Ouyang C.Y."/>
            <person name="Ngai S.M."/>
            <person name="Chan T.F."/>
            <person name="Leung E.L."/>
            <person name="Liu L."/>
            <person name="Liu Z.G."/>
            <person name="Tsui S.K."/>
        </authorList>
    </citation>
    <scope>NUCLEOTIDE SEQUENCE [LARGE SCALE GENOMIC DNA]</scope>
    <source>
        <strain evidence="2">Derp</strain>
    </source>
</reference>
<gene>
    <name evidence="2" type="ORF">DERP_003886</name>
</gene>
<organism evidence="2 3">
    <name type="scientific">Dermatophagoides pteronyssinus</name>
    <name type="common">European house dust mite</name>
    <dbReference type="NCBI Taxonomy" id="6956"/>
    <lineage>
        <taxon>Eukaryota</taxon>
        <taxon>Metazoa</taxon>
        <taxon>Ecdysozoa</taxon>
        <taxon>Arthropoda</taxon>
        <taxon>Chelicerata</taxon>
        <taxon>Arachnida</taxon>
        <taxon>Acari</taxon>
        <taxon>Acariformes</taxon>
        <taxon>Sarcoptiformes</taxon>
        <taxon>Astigmata</taxon>
        <taxon>Psoroptidia</taxon>
        <taxon>Analgoidea</taxon>
        <taxon>Pyroglyphidae</taxon>
        <taxon>Dermatophagoidinae</taxon>
        <taxon>Dermatophagoides</taxon>
    </lineage>
</organism>
<dbReference type="Proteomes" id="UP000887458">
    <property type="component" value="Unassembled WGS sequence"/>
</dbReference>
<feature type="region of interest" description="Disordered" evidence="1">
    <location>
        <begin position="1"/>
        <end position="31"/>
    </location>
</feature>
<reference evidence="2 3" key="2">
    <citation type="journal article" date="2022" name="Mol. Biol. Evol.">
        <title>Comparative Genomics Reveals Insights into the Divergent Evolution of Astigmatic Mites and Household Pest Adaptations.</title>
        <authorList>
            <person name="Xiong Q."/>
            <person name="Wan A.T."/>
            <person name="Liu X."/>
            <person name="Fung C.S."/>
            <person name="Xiao X."/>
            <person name="Malainual N."/>
            <person name="Hou J."/>
            <person name="Wang L."/>
            <person name="Wang M."/>
            <person name="Yang K.Y."/>
            <person name="Cui Y."/>
            <person name="Leung E.L."/>
            <person name="Nong W."/>
            <person name="Shin S.K."/>
            <person name="Au S.W."/>
            <person name="Jeong K.Y."/>
            <person name="Chew F.T."/>
            <person name="Hui J.H."/>
            <person name="Leung T.F."/>
            <person name="Tungtrongchitr A."/>
            <person name="Zhong N."/>
            <person name="Liu Z."/>
            <person name="Tsui S.K."/>
        </authorList>
    </citation>
    <scope>NUCLEOTIDE SEQUENCE [LARGE SCALE GENOMIC DNA]</scope>
    <source>
        <strain evidence="2">Derp</strain>
    </source>
</reference>
<accession>A0ABQ8J7L5</accession>